<dbReference type="UniPathway" id="UPA00251">
    <property type="reaction ID" value="UER00320"/>
</dbReference>
<evidence type="ECO:0000256" key="5">
    <source>
        <dbReference type="ARBA" id="ARBA00023244"/>
    </source>
</evidence>
<dbReference type="GO" id="GO:0006780">
    <property type="term" value="P:uroporphyrinogen III biosynthetic process"/>
    <property type="evidence" value="ECO:0007669"/>
    <property type="project" value="UniProtKB-UniRule"/>
</dbReference>
<comment type="function">
    <text evidence="6 9">Catalyzes cyclization of the linear tetrapyrrole, hydroxymethylbilane, to the macrocyclic uroporphyrinogen III.</text>
</comment>
<comment type="catalytic activity">
    <reaction evidence="8 9">
        <text>hydroxymethylbilane = uroporphyrinogen III + H2O</text>
        <dbReference type="Rhea" id="RHEA:18965"/>
        <dbReference type="ChEBI" id="CHEBI:15377"/>
        <dbReference type="ChEBI" id="CHEBI:57308"/>
        <dbReference type="ChEBI" id="CHEBI:57845"/>
        <dbReference type="EC" id="4.2.1.75"/>
    </reaction>
</comment>
<accession>A0Y9F1</accession>
<dbReference type="EC" id="4.2.1.75" evidence="3 9"/>
<comment type="pathway">
    <text evidence="1 9">Porphyrin-containing compound metabolism; protoporphyrin-IX biosynthesis; coproporphyrinogen-III from 5-aminolevulinate: step 3/4.</text>
</comment>
<evidence type="ECO:0000256" key="4">
    <source>
        <dbReference type="ARBA" id="ARBA00023239"/>
    </source>
</evidence>
<evidence type="ECO:0000256" key="1">
    <source>
        <dbReference type="ARBA" id="ARBA00004772"/>
    </source>
</evidence>
<dbReference type="PANTHER" id="PTHR38042:SF1">
    <property type="entry name" value="UROPORPHYRINOGEN-III SYNTHASE, CHLOROPLASTIC"/>
    <property type="match status" value="1"/>
</dbReference>
<proteinExistence type="inferred from homology"/>
<evidence type="ECO:0000259" key="10">
    <source>
        <dbReference type="Pfam" id="PF02602"/>
    </source>
</evidence>
<feature type="domain" description="Tetrapyrrole biosynthesis uroporphyrinogen III synthase" evidence="10">
    <location>
        <begin position="20"/>
        <end position="253"/>
    </location>
</feature>
<comment type="similarity">
    <text evidence="2 9">Belongs to the uroporphyrinogen-III synthase family.</text>
</comment>
<evidence type="ECO:0000313" key="12">
    <source>
        <dbReference type="Proteomes" id="UP000004931"/>
    </source>
</evidence>
<dbReference type="Pfam" id="PF02602">
    <property type="entry name" value="HEM4"/>
    <property type="match status" value="1"/>
</dbReference>
<organism evidence="11 12">
    <name type="scientific">marine gamma proteobacterium HTCC2143</name>
    <dbReference type="NCBI Taxonomy" id="247633"/>
    <lineage>
        <taxon>Bacteria</taxon>
        <taxon>Pseudomonadati</taxon>
        <taxon>Pseudomonadota</taxon>
        <taxon>Gammaproteobacteria</taxon>
        <taxon>Cellvibrionales</taxon>
        <taxon>Spongiibacteraceae</taxon>
        <taxon>BD1-7 clade</taxon>
    </lineage>
</organism>
<dbReference type="AlphaFoldDB" id="A0Y9F1"/>
<keyword evidence="12" id="KW-1185">Reference proteome</keyword>
<dbReference type="STRING" id="247633.GP2143_15906"/>
<evidence type="ECO:0000313" key="11">
    <source>
        <dbReference type="EMBL" id="EAW32755.1"/>
    </source>
</evidence>
<keyword evidence="5 9" id="KW-0627">Porphyrin biosynthesis</keyword>
<dbReference type="GO" id="GO:0006782">
    <property type="term" value="P:protoporphyrinogen IX biosynthetic process"/>
    <property type="evidence" value="ECO:0007669"/>
    <property type="project" value="UniProtKB-UniRule"/>
</dbReference>
<sequence length="264" mass="28961">MTSLQGKHVLVTRPQGQAADLVAAIETAGGCAIHCPVIAIERLSDSDTAEQQRCKQQFMALDQFQHVIFISTNAVKYGLQWIDQYWPQLPVGINWYGIGGSTTQLLRQEGVPVNDTVECGTMNSEALLQHKGLQAFSHQKVLIVRGVGGRDYLQQVLQQRGAEVEYAECYRRRVAVTSTDLISKIVEYEINTVCLNSGESVENFCQLVGPEHWSIIKGLLLVVPGARVAEIAGKKGFERVFCADNASNQAMIAAIGDEDQLVVS</sequence>
<keyword evidence="4 9" id="KW-0456">Lyase</keyword>
<dbReference type="Proteomes" id="UP000004931">
    <property type="component" value="Unassembled WGS sequence"/>
</dbReference>
<dbReference type="Gene3D" id="3.40.50.10090">
    <property type="match status" value="2"/>
</dbReference>
<dbReference type="InterPro" id="IPR039793">
    <property type="entry name" value="UROS/Hem4"/>
</dbReference>
<dbReference type="PANTHER" id="PTHR38042">
    <property type="entry name" value="UROPORPHYRINOGEN-III SYNTHASE, CHLOROPLASTIC"/>
    <property type="match status" value="1"/>
</dbReference>
<dbReference type="GO" id="GO:0004852">
    <property type="term" value="F:uroporphyrinogen-III synthase activity"/>
    <property type="evidence" value="ECO:0007669"/>
    <property type="project" value="UniProtKB-UniRule"/>
</dbReference>
<reference evidence="11 12" key="1">
    <citation type="journal article" date="2010" name="J. Bacteriol.">
        <title>Genome sequence of the oligotrophic marine Gammaproteobacterium HTCC2143, isolated from the Oregon Coast.</title>
        <authorList>
            <person name="Oh H.M."/>
            <person name="Kang I."/>
            <person name="Ferriera S."/>
            <person name="Giovannoni S.J."/>
            <person name="Cho J.C."/>
        </authorList>
    </citation>
    <scope>NUCLEOTIDE SEQUENCE [LARGE SCALE GENOMIC DNA]</scope>
    <source>
        <strain evidence="11 12">HTCC2143</strain>
    </source>
</reference>
<dbReference type="OrthoDB" id="9787650at2"/>
<dbReference type="InterPro" id="IPR036108">
    <property type="entry name" value="4pyrrol_syn_uPrphyn_synt_sf"/>
</dbReference>
<dbReference type="eggNOG" id="COG1587">
    <property type="taxonomic scope" value="Bacteria"/>
</dbReference>
<dbReference type="InterPro" id="IPR003754">
    <property type="entry name" value="4pyrrol_synth_uPrphyn_synth"/>
</dbReference>
<gene>
    <name evidence="11" type="ORF">GP2143_15906</name>
</gene>
<dbReference type="CDD" id="cd06578">
    <property type="entry name" value="HemD"/>
    <property type="match status" value="1"/>
</dbReference>
<evidence type="ECO:0000256" key="3">
    <source>
        <dbReference type="ARBA" id="ARBA00013109"/>
    </source>
</evidence>
<dbReference type="EMBL" id="AAVT01000001">
    <property type="protein sequence ID" value="EAW32755.1"/>
    <property type="molecule type" value="Genomic_DNA"/>
</dbReference>
<comment type="caution">
    <text evidence="11">The sequence shown here is derived from an EMBL/GenBank/DDBJ whole genome shotgun (WGS) entry which is preliminary data.</text>
</comment>
<dbReference type="SUPFAM" id="SSF69618">
    <property type="entry name" value="HemD-like"/>
    <property type="match status" value="1"/>
</dbReference>
<evidence type="ECO:0000256" key="9">
    <source>
        <dbReference type="RuleBase" id="RU366031"/>
    </source>
</evidence>
<name>A0Y9F1_9GAMM</name>
<protein>
    <recommendedName>
        <fullName evidence="7 9">Uroporphyrinogen-III synthase</fullName>
        <ecNumber evidence="3 9">4.2.1.75</ecNumber>
    </recommendedName>
</protein>
<evidence type="ECO:0000256" key="8">
    <source>
        <dbReference type="ARBA" id="ARBA00048617"/>
    </source>
</evidence>
<evidence type="ECO:0000256" key="6">
    <source>
        <dbReference type="ARBA" id="ARBA00037589"/>
    </source>
</evidence>
<evidence type="ECO:0000256" key="7">
    <source>
        <dbReference type="ARBA" id="ARBA00040167"/>
    </source>
</evidence>
<evidence type="ECO:0000256" key="2">
    <source>
        <dbReference type="ARBA" id="ARBA00008133"/>
    </source>
</evidence>